<feature type="compositionally biased region" description="Low complexity" evidence="6">
    <location>
        <begin position="337"/>
        <end position="384"/>
    </location>
</feature>
<feature type="region of interest" description="Disordered" evidence="6">
    <location>
        <begin position="267"/>
        <end position="452"/>
    </location>
</feature>
<dbReference type="PANTHER" id="PTHR12132">
    <property type="entry name" value="DNA REPAIR AND RECOMBINATION PROTEIN RAD52, RAD59"/>
    <property type="match status" value="1"/>
</dbReference>
<dbReference type="GO" id="GO:0005634">
    <property type="term" value="C:nucleus"/>
    <property type="evidence" value="ECO:0007669"/>
    <property type="project" value="InterPro"/>
</dbReference>
<dbReference type="OrthoDB" id="206565at2759"/>
<feature type="region of interest" description="Disordered" evidence="6">
    <location>
        <begin position="186"/>
        <end position="208"/>
    </location>
</feature>
<feature type="region of interest" description="Disordered" evidence="6">
    <location>
        <begin position="564"/>
        <end position="638"/>
    </location>
</feature>
<dbReference type="InterPro" id="IPR041247">
    <property type="entry name" value="Rad52_fam"/>
</dbReference>
<evidence type="ECO:0000256" key="4">
    <source>
        <dbReference type="ARBA" id="ARBA00023204"/>
    </source>
</evidence>
<dbReference type="SUPFAM" id="SSF54768">
    <property type="entry name" value="dsRNA-binding domain-like"/>
    <property type="match status" value="1"/>
</dbReference>
<dbReference type="Pfam" id="PF04098">
    <property type="entry name" value="Rad52_Rad22"/>
    <property type="match status" value="1"/>
</dbReference>
<accession>A0A6A6TX95</accession>
<keyword evidence="2" id="KW-0227">DNA damage</keyword>
<proteinExistence type="inferred from homology"/>
<feature type="compositionally biased region" description="Low complexity" evidence="6">
    <location>
        <begin position="394"/>
        <end position="452"/>
    </location>
</feature>
<dbReference type="PANTHER" id="PTHR12132:SF1">
    <property type="entry name" value="DNA REPAIR PROTEIN RAD52 HOMOLOG"/>
    <property type="match status" value="1"/>
</dbReference>
<evidence type="ECO:0000313" key="7">
    <source>
        <dbReference type="EMBL" id="KAF2663961.1"/>
    </source>
</evidence>
<dbReference type="InterPro" id="IPR007232">
    <property type="entry name" value="Rad52_Rad59_Rad22"/>
</dbReference>
<feature type="compositionally biased region" description="Polar residues" evidence="6">
    <location>
        <begin position="311"/>
        <end position="331"/>
    </location>
</feature>
<reference evidence="7" key="1">
    <citation type="journal article" date="2020" name="Stud. Mycol.">
        <title>101 Dothideomycetes genomes: a test case for predicting lifestyles and emergence of pathogens.</title>
        <authorList>
            <person name="Haridas S."/>
            <person name="Albert R."/>
            <person name="Binder M."/>
            <person name="Bloem J."/>
            <person name="Labutti K."/>
            <person name="Salamov A."/>
            <person name="Andreopoulos B."/>
            <person name="Baker S."/>
            <person name="Barry K."/>
            <person name="Bills G."/>
            <person name="Bluhm B."/>
            <person name="Cannon C."/>
            <person name="Castanera R."/>
            <person name="Culley D."/>
            <person name="Daum C."/>
            <person name="Ezra D."/>
            <person name="Gonzalez J."/>
            <person name="Henrissat B."/>
            <person name="Kuo A."/>
            <person name="Liang C."/>
            <person name="Lipzen A."/>
            <person name="Lutzoni F."/>
            <person name="Magnuson J."/>
            <person name="Mondo S."/>
            <person name="Nolan M."/>
            <person name="Ohm R."/>
            <person name="Pangilinan J."/>
            <person name="Park H.-J."/>
            <person name="Ramirez L."/>
            <person name="Alfaro M."/>
            <person name="Sun H."/>
            <person name="Tritt A."/>
            <person name="Yoshinaga Y."/>
            <person name="Zwiers L.-H."/>
            <person name="Turgeon B."/>
            <person name="Goodwin S."/>
            <person name="Spatafora J."/>
            <person name="Crous P."/>
            <person name="Grigoriev I."/>
        </authorList>
    </citation>
    <scope>NUCLEOTIDE SEQUENCE</scope>
    <source>
        <strain evidence="7">CBS 115976</strain>
    </source>
</reference>
<sequence length="638" mass="68211">MPNPGDQYASIPNPFRPNEQNINKYTAQEIATLQSRLDRQLGPEYISTRPGPGGTKLSYITAEKLINLTNEVFGFNGWSSEIRNVHIDFVDLDGNGRVTMGCSIIVRITLKDGTFHEDIGYGEIKNSPSKAAAFEKTKKEASTDALKRTLRNFGNLLGNCLYDKTYTDKISKVKTDPIQWNADDLHRHHSHPAHKPDPPVQQPPAPVAVQTPTRIPAKVSAPIPAQNATSNNGALARHISAESANSMDQYDDEYGADDFEHLEFVHSDDIDMEESVETIQSDPRPPIEPIPAGRTTNGNQGPGPPAENQHPLPQQSANRGQQQVMNSNGARTENHPNQAAQNQQSRAQQAGQNQQARQSMQNRQPQAQAQAAQIQRHQAPQQGQSNNTAQRALGSNQQNVQQHNGNGSSHRPANANNNGAAGPAQMNGQNRLSGTPPARGQPAQAQNNAAQNPALQQANGTAQFNAPPVPVGFYSARVADVLNDEKSPLSAQIKPFDPHTPGVMRRTTGVNHGKSGPIHRSAVAAGTTTATTTNPANAGPNNQAQARPNVVNPLADTARRIGVPGGAGSPLANRTSYKLPGPALGKRGPETVPRQVMGDVSNTRGGVHTNPPEKKAKTGEVTGAGLQNDGRESALTGT</sequence>
<keyword evidence="3" id="KW-0233">DNA recombination</keyword>
<keyword evidence="8" id="KW-1185">Reference proteome</keyword>
<dbReference type="Gene3D" id="3.30.390.80">
    <property type="entry name" value="DNA repair protein Rad52/59/22"/>
    <property type="match status" value="1"/>
</dbReference>
<evidence type="ECO:0000256" key="2">
    <source>
        <dbReference type="ARBA" id="ARBA00022763"/>
    </source>
</evidence>
<name>A0A6A6TX95_9PEZI</name>
<evidence type="ECO:0000256" key="6">
    <source>
        <dbReference type="SAM" id="MobiDB-lite"/>
    </source>
</evidence>
<dbReference type="InterPro" id="IPR042525">
    <property type="entry name" value="Rad52_Rad59_Rad22_sf"/>
</dbReference>
<keyword evidence="4" id="KW-0234">DNA repair</keyword>
<gene>
    <name evidence="7" type="ORF">BT63DRAFT_430203</name>
</gene>
<comment type="similarity">
    <text evidence="1">Belongs to the RAD52 family.</text>
</comment>
<organism evidence="7 8">
    <name type="scientific">Microthyrium microscopicum</name>
    <dbReference type="NCBI Taxonomy" id="703497"/>
    <lineage>
        <taxon>Eukaryota</taxon>
        <taxon>Fungi</taxon>
        <taxon>Dikarya</taxon>
        <taxon>Ascomycota</taxon>
        <taxon>Pezizomycotina</taxon>
        <taxon>Dothideomycetes</taxon>
        <taxon>Dothideomycetes incertae sedis</taxon>
        <taxon>Microthyriales</taxon>
        <taxon>Microthyriaceae</taxon>
        <taxon>Microthyrium</taxon>
    </lineage>
</organism>
<evidence type="ECO:0000256" key="3">
    <source>
        <dbReference type="ARBA" id="ARBA00023172"/>
    </source>
</evidence>
<dbReference type="FunFam" id="3.30.390.80:FF:000001">
    <property type="entry name" value="DNA repair protein RAD52 homolog"/>
    <property type="match status" value="1"/>
</dbReference>
<evidence type="ECO:0000256" key="5">
    <source>
        <dbReference type="ARBA" id="ARBA00077224"/>
    </source>
</evidence>
<evidence type="ECO:0000256" key="1">
    <source>
        <dbReference type="ARBA" id="ARBA00006638"/>
    </source>
</evidence>
<feature type="compositionally biased region" description="Low complexity" evidence="6">
    <location>
        <begin position="525"/>
        <end position="546"/>
    </location>
</feature>
<dbReference type="NCBIfam" id="TIGR00607">
    <property type="entry name" value="rad52"/>
    <property type="match status" value="1"/>
</dbReference>
<dbReference type="GO" id="GO:0000730">
    <property type="term" value="P:DNA recombinase assembly"/>
    <property type="evidence" value="ECO:0007669"/>
    <property type="project" value="InterPro"/>
</dbReference>
<dbReference type="GO" id="GO:0045002">
    <property type="term" value="P:double-strand break repair via single-strand annealing"/>
    <property type="evidence" value="ECO:0007669"/>
    <property type="project" value="InterPro"/>
</dbReference>
<dbReference type="AlphaFoldDB" id="A0A6A6TX95"/>
<dbReference type="GO" id="GO:0003697">
    <property type="term" value="F:single-stranded DNA binding"/>
    <property type="evidence" value="ECO:0007669"/>
    <property type="project" value="UniProtKB-ARBA"/>
</dbReference>
<dbReference type="GO" id="GO:0006312">
    <property type="term" value="P:mitotic recombination"/>
    <property type="evidence" value="ECO:0007669"/>
    <property type="project" value="TreeGrafter"/>
</dbReference>
<protein>
    <recommendedName>
        <fullName evidence="5">RAD52 homolog</fullName>
    </recommendedName>
</protein>
<dbReference type="InterPro" id="IPR004585">
    <property type="entry name" value="DNA_recomb/repair_Rad52"/>
</dbReference>
<evidence type="ECO:0000313" key="8">
    <source>
        <dbReference type="Proteomes" id="UP000799302"/>
    </source>
</evidence>
<dbReference type="EMBL" id="MU004244">
    <property type="protein sequence ID" value="KAF2663961.1"/>
    <property type="molecule type" value="Genomic_DNA"/>
</dbReference>
<dbReference type="Proteomes" id="UP000799302">
    <property type="component" value="Unassembled WGS sequence"/>
</dbReference>
<feature type="region of interest" description="Disordered" evidence="6">
    <location>
        <begin position="525"/>
        <end position="547"/>
    </location>
</feature>